<dbReference type="GO" id="GO:0030313">
    <property type="term" value="C:cell envelope"/>
    <property type="evidence" value="ECO:0007669"/>
    <property type="project" value="UniProtKB-SubCell"/>
</dbReference>
<dbReference type="Pfam" id="PF13306">
    <property type="entry name" value="LRR_5"/>
    <property type="match status" value="3"/>
</dbReference>
<dbReference type="PROSITE" id="PS51257">
    <property type="entry name" value="PROKAR_LIPOPROTEIN"/>
    <property type="match status" value="1"/>
</dbReference>
<dbReference type="Gene3D" id="3.80.10.10">
    <property type="entry name" value="Ribonuclease Inhibitor"/>
    <property type="match status" value="3"/>
</dbReference>
<comment type="subcellular location">
    <subcellularLocation>
        <location evidence="1">Cell envelope</location>
    </subcellularLocation>
</comment>
<accession>A0A9D9GV25</accession>
<dbReference type="InterPro" id="IPR053139">
    <property type="entry name" value="Surface_bspA-like"/>
</dbReference>
<reference evidence="3" key="1">
    <citation type="submission" date="2020-10" db="EMBL/GenBank/DDBJ databases">
        <authorList>
            <person name="Gilroy R."/>
        </authorList>
    </citation>
    <scope>NUCLEOTIDE SEQUENCE</scope>
    <source>
        <strain evidence="3">17113</strain>
    </source>
</reference>
<dbReference type="InterPro" id="IPR026906">
    <property type="entry name" value="LRR_5"/>
</dbReference>
<dbReference type="Proteomes" id="UP000823634">
    <property type="component" value="Unassembled WGS sequence"/>
</dbReference>
<reference evidence="3" key="2">
    <citation type="journal article" date="2021" name="PeerJ">
        <title>Extensive microbial diversity within the chicken gut microbiome revealed by metagenomics and culture.</title>
        <authorList>
            <person name="Gilroy R."/>
            <person name="Ravi A."/>
            <person name="Getino M."/>
            <person name="Pursley I."/>
            <person name="Horton D.L."/>
            <person name="Alikhan N.F."/>
            <person name="Baker D."/>
            <person name="Gharbi K."/>
            <person name="Hall N."/>
            <person name="Watson M."/>
            <person name="Adriaenssens E.M."/>
            <person name="Foster-Nyarko E."/>
            <person name="Jarju S."/>
            <person name="Secka A."/>
            <person name="Antonio M."/>
            <person name="Oren A."/>
            <person name="Chaudhuri R.R."/>
            <person name="La Ragione R."/>
            <person name="Hildebrand F."/>
            <person name="Pallen M.J."/>
        </authorList>
    </citation>
    <scope>NUCLEOTIDE SEQUENCE</scope>
    <source>
        <strain evidence="3">17113</strain>
    </source>
</reference>
<evidence type="ECO:0000313" key="4">
    <source>
        <dbReference type="Proteomes" id="UP000823634"/>
    </source>
</evidence>
<feature type="signal peptide" evidence="2">
    <location>
        <begin position="1"/>
        <end position="22"/>
    </location>
</feature>
<dbReference type="Gene3D" id="2.60.40.4270">
    <property type="entry name" value="Listeria-Bacteroides repeat domain"/>
    <property type="match status" value="5"/>
</dbReference>
<keyword evidence="2" id="KW-0732">Signal</keyword>
<evidence type="ECO:0000256" key="1">
    <source>
        <dbReference type="ARBA" id="ARBA00004196"/>
    </source>
</evidence>
<dbReference type="PANTHER" id="PTHR45661">
    <property type="entry name" value="SURFACE ANTIGEN"/>
    <property type="match status" value="1"/>
</dbReference>
<dbReference type="InterPro" id="IPR042229">
    <property type="entry name" value="Listeria/Bacterioides_rpt_sf"/>
</dbReference>
<dbReference type="PANTHER" id="PTHR45661:SF3">
    <property type="entry name" value="IG-LIKE DOMAIN-CONTAINING PROTEIN"/>
    <property type="match status" value="1"/>
</dbReference>
<evidence type="ECO:0000313" key="3">
    <source>
        <dbReference type="EMBL" id="MBO8426156.1"/>
    </source>
</evidence>
<dbReference type="AlphaFoldDB" id="A0A9D9GV25"/>
<dbReference type="NCBIfam" id="TIGR02543">
    <property type="entry name" value="List_Bact_rpt"/>
    <property type="match status" value="3"/>
</dbReference>
<gene>
    <name evidence="3" type="ORF">IAC61_02400</name>
</gene>
<sequence length="875" mass="96164">MKKEIRLMGICALAAIMLASCAESSSKIEYTISFYDGDTFISSLKTKGNETIELPDAPEKEDAEFKGWYLDEGVWQEQLTEDYFLSHDIDGDLDSFAYYLVKEEPAPEEFTISFFVDGELYSSLLTAGNELLSLPEAPNKDDYEFKGWYFDDGTFENRLYPNTYENLPLEDDVSVYAYYALIEDIPEEYQVSFIVNGGTLIEPIVTSKIEDEPKTSRKGYTFLGWYFDKSFSSKASFPLEITEDITLYAKWEKNTYDVHFELYGGRGVSDLKTDRIETEPLPTKDGYTFLGWYLDSAYSEKASFPFDVTGNITLYAKWEKNTYDVHFELYGGTGVSDLKTDRIETEPIPTKEGYTFLGWYFDESFSSKASFPLEVTGNITLYAKWEENELAGITFTVDGSGLLTAVEGISETNSEVIIPSQVNGQAVKQIGQDLFRDNPYLRKLSIPDGVSLGYRMCSGCASLEEVDLPSGITVIPDYAFEGCASLRSIELPKTLVQIRLEAFSGSGLESLSAPSSLKEIWSYAFKDCRSLAEVDLNEVTSLGDMAFENCALLSSVSLPDSLLELGSYVFSGCSSLYSITMPSRAIAIESTAFYGTGYYNDPSSWDSGVLYVDSYLVATNADFAAVSSYSVKPGTIAIAEKAFANNGKKLESITLPDGLLFIGNGAFSSLSSLKTANIPSSVNRIGYGVFSGTALYKDTANWEGNGLYLDSWLLAVENVKITEFAVKEGTIGAADGNDASLFPNRAKSVATLSLPSTLRYVGSRSFAQLKVTSLSLPESLQSIGEGGFSSCAFLTSANLGDCLSLVSIGDQAFSGASLSQITIPYSVLTMGELVFNQNRVDLSISCLVQSKPEGWEDDWAYSYKEGVSISVNWAA</sequence>
<organism evidence="3 4">
    <name type="scientific">Candidatus Alloenteromonas pullistercoris</name>
    <dbReference type="NCBI Taxonomy" id="2840785"/>
    <lineage>
        <taxon>Bacteria</taxon>
        <taxon>Bacillati</taxon>
        <taxon>Bacillota</taxon>
        <taxon>Bacillota incertae sedis</taxon>
        <taxon>Candidatus Alloenteromonas</taxon>
    </lineage>
</organism>
<proteinExistence type="predicted"/>
<name>A0A9D9GV25_9FIRM</name>
<dbReference type="EMBL" id="JADINA010000019">
    <property type="protein sequence ID" value="MBO8426156.1"/>
    <property type="molecule type" value="Genomic_DNA"/>
</dbReference>
<comment type="caution">
    <text evidence="3">The sequence shown here is derived from an EMBL/GenBank/DDBJ whole genome shotgun (WGS) entry which is preliminary data.</text>
</comment>
<evidence type="ECO:0000256" key="2">
    <source>
        <dbReference type="SAM" id="SignalP"/>
    </source>
</evidence>
<dbReference type="InterPro" id="IPR032675">
    <property type="entry name" value="LRR_dom_sf"/>
</dbReference>
<dbReference type="Pfam" id="PF09479">
    <property type="entry name" value="Flg_new"/>
    <property type="match status" value="5"/>
</dbReference>
<feature type="chain" id="PRO_5039614500" evidence="2">
    <location>
        <begin position="23"/>
        <end position="875"/>
    </location>
</feature>
<dbReference type="InterPro" id="IPR013378">
    <property type="entry name" value="InlB-like_B-rpt"/>
</dbReference>
<protein>
    <submittedName>
        <fullName evidence="3">Leucine-rich repeat protein</fullName>
    </submittedName>
</protein>
<dbReference type="SUPFAM" id="SSF52058">
    <property type="entry name" value="L domain-like"/>
    <property type="match status" value="2"/>
</dbReference>